<reference evidence="2" key="1">
    <citation type="submission" date="2022-06" db="EMBL/GenBank/DDBJ databases">
        <authorList>
            <person name="Berger JAMES D."/>
            <person name="Berger JAMES D."/>
        </authorList>
    </citation>
    <scope>NUCLEOTIDE SEQUENCE [LARGE SCALE GENOMIC DNA]</scope>
</reference>
<dbReference type="WBParaSite" id="TREG1_50120.2">
    <property type="protein sequence ID" value="TREG1_50120.2"/>
    <property type="gene ID" value="TREG1_50120"/>
</dbReference>
<evidence type="ECO:0000313" key="3">
    <source>
        <dbReference type="WBParaSite" id="TREG1_50120.2"/>
    </source>
</evidence>
<reference evidence="3" key="2">
    <citation type="submission" date="2023-11" db="UniProtKB">
        <authorList>
            <consortium name="WormBaseParasite"/>
        </authorList>
    </citation>
    <scope>IDENTIFICATION</scope>
</reference>
<accession>A0AA85K243</accession>
<dbReference type="Gene3D" id="4.10.280.10">
    <property type="entry name" value="Helix-loop-helix DNA-binding domain"/>
    <property type="match status" value="1"/>
</dbReference>
<dbReference type="Proteomes" id="UP000050795">
    <property type="component" value="Unassembled WGS sequence"/>
</dbReference>
<protein>
    <submittedName>
        <fullName evidence="3">BHLH domain-containing protein</fullName>
    </submittedName>
</protein>
<name>A0AA85K243_TRIRE</name>
<proteinExistence type="predicted"/>
<dbReference type="SUPFAM" id="SSF47459">
    <property type="entry name" value="HLH, helix-loop-helix DNA-binding domain"/>
    <property type="match status" value="1"/>
</dbReference>
<evidence type="ECO:0000313" key="2">
    <source>
        <dbReference type="Proteomes" id="UP000050795"/>
    </source>
</evidence>
<evidence type="ECO:0000256" key="1">
    <source>
        <dbReference type="SAM" id="MobiDB-lite"/>
    </source>
</evidence>
<feature type="region of interest" description="Disordered" evidence="1">
    <location>
        <begin position="145"/>
        <end position="181"/>
    </location>
</feature>
<feature type="compositionally biased region" description="Polar residues" evidence="1">
    <location>
        <begin position="153"/>
        <end position="173"/>
    </location>
</feature>
<dbReference type="InterPro" id="IPR036638">
    <property type="entry name" value="HLH_DNA-bd_sf"/>
</dbReference>
<dbReference type="AlphaFoldDB" id="A0AA85K243"/>
<organism evidence="2 3">
    <name type="scientific">Trichobilharzia regenti</name>
    <name type="common">Nasal bird schistosome</name>
    <dbReference type="NCBI Taxonomy" id="157069"/>
    <lineage>
        <taxon>Eukaryota</taxon>
        <taxon>Metazoa</taxon>
        <taxon>Spiralia</taxon>
        <taxon>Lophotrochozoa</taxon>
        <taxon>Platyhelminthes</taxon>
        <taxon>Trematoda</taxon>
        <taxon>Digenea</taxon>
        <taxon>Strigeidida</taxon>
        <taxon>Schistosomatoidea</taxon>
        <taxon>Schistosomatidae</taxon>
        <taxon>Trichobilharzia</taxon>
    </lineage>
</organism>
<keyword evidence="2" id="KW-1185">Reference proteome</keyword>
<dbReference type="GO" id="GO:0046983">
    <property type="term" value="F:protein dimerization activity"/>
    <property type="evidence" value="ECO:0007669"/>
    <property type="project" value="InterPro"/>
</dbReference>
<sequence>MMPIHHEVSNYLSTKSFAYEELITLDKNNEAYNMTLPSQNVNISKNISSRRGRRSTIPLEIRDEVRRLKKQYTERRRRACISDKMNALHNLAMKLIGEDVSPIKYSKMEKSDILGICYTVFEGISRILKERPELLSRLHKLTSSCLETKDSRNSPQSTDTVSLQSNSPVSSTRSDYKDDNQENQLVYPLATSIIPSQMKEINQNPSNTSYEHLIESSNFCTKMDTKLRSPIKMNTSESFSCSIQPNNEKADFLCNKSSKPHTFRLPLKYRWSQMKNQNALKVEDKNDYNSTSQQSLSCGISDRLIFEPNCPKFSDVDDLVSSQWSSVTDDQKENIRQIISEQNVWRPYLS</sequence>